<protein>
    <submittedName>
        <fullName evidence="1">5349_t:CDS:1</fullName>
    </submittedName>
</protein>
<proteinExistence type="predicted"/>
<evidence type="ECO:0000313" key="2">
    <source>
        <dbReference type="Proteomes" id="UP000789342"/>
    </source>
</evidence>
<sequence>SLFESPMVERNNCTETDTFSSMLKNYTSDITNSYSYVDGDQNSNFNTNSLESNNEFPGLYDLMTNEIPGFGIDDNND</sequence>
<dbReference type="EMBL" id="CAJVPV010053125">
    <property type="protein sequence ID" value="CAG8781514.1"/>
    <property type="molecule type" value="Genomic_DNA"/>
</dbReference>
<keyword evidence="2" id="KW-1185">Reference proteome</keyword>
<gene>
    <name evidence="1" type="ORF">AMORRO_LOCUS17362</name>
</gene>
<reference evidence="1" key="1">
    <citation type="submission" date="2021-06" db="EMBL/GenBank/DDBJ databases">
        <authorList>
            <person name="Kallberg Y."/>
            <person name="Tangrot J."/>
            <person name="Rosling A."/>
        </authorList>
    </citation>
    <scope>NUCLEOTIDE SEQUENCE</scope>
    <source>
        <strain evidence="1">CL551</strain>
    </source>
</reference>
<dbReference type="Proteomes" id="UP000789342">
    <property type="component" value="Unassembled WGS sequence"/>
</dbReference>
<feature type="non-terminal residue" evidence="1">
    <location>
        <position position="77"/>
    </location>
</feature>
<name>A0A9N9JHW4_9GLOM</name>
<feature type="non-terminal residue" evidence="1">
    <location>
        <position position="1"/>
    </location>
</feature>
<accession>A0A9N9JHW4</accession>
<evidence type="ECO:0000313" key="1">
    <source>
        <dbReference type="EMBL" id="CAG8781514.1"/>
    </source>
</evidence>
<organism evidence="1 2">
    <name type="scientific">Acaulospora morrowiae</name>
    <dbReference type="NCBI Taxonomy" id="94023"/>
    <lineage>
        <taxon>Eukaryota</taxon>
        <taxon>Fungi</taxon>
        <taxon>Fungi incertae sedis</taxon>
        <taxon>Mucoromycota</taxon>
        <taxon>Glomeromycotina</taxon>
        <taxon>Glomeromycetes</taxon>
        <taxon>Diversisporales</taxon>
        <taxon>Acaulosporaceae</taxon>
        <taxon>Acaulospora</taxon>
    </lineage>
</organism>
<dbReference type="AlphaFoldDB" id="A0A9N9JHW4"/>
<comment type="caution">
    <text evidence="1">The sequence shown here is derived from an EMBL/GenBank/DDBJ whole genome shotgun (WGS) entry which is preliminary data.</text>
</comment>